<gene>
    <name evidence="1" type="ORF">IC779_14050</name>
</gene>
<dbReference type="EMBL" id="CP061828">
    <property type="protein sequence ID" value="QOD72205.1"/>
    <property type="molecule type" value="Genomic_DNA"/>
</dbReference>
<dbReference type="AlphaFoldDB" id="A0A7H2ZHP3"/>
<evidence type="ECO:0000313" key="1">
    <source>
        <dbReference type="EMBL" id="QOD72205.1"/>
    </source>
</evidence>
<accession>A0A7H2ZHP3</accession>
<sequence>MDKNELLEVIEGASNFMRGMQFDPRLPSDIKTALIEKALELDEVVEENLDA</sequence>
<evidence type="ECO:0000313" key="2">
    <source>
        <dbReference type="Proteomes" id="UP000516672"/>
    </source>
</evidence>
<proteinExistence type="predicted"/>
<organism evidence="1 2">
    <name type="scientific">Acinetobacter seifertii</name>
    <dbReference type="NCBI Taxonomy" id="1530123"/>
    <lineage>
        <taxon>Bacteria</taxon>
        <taxon>Pseudomonadati</taxon>
        <taxon>Pseudomonadota</taxon>
        <taxon>Gammaproteobacteria</taxon>
        <taxon>Moraxellales</taxon>
        <taxon>Moraxellaceae</taxon>
        <taxon>Acinetobacter</taxon>
        <taxon>Acinetobacter calcoaceticus/baumannii complex</taxon>
    </lineage>
</organism>
<dbReference type="RefSeq" id="WP_190977715.1">
    <property type="nucleotide sequence ID" value="NZ_CP061568.1"/>
</dbReference>
<dbReference type="Proteomes" id="UP000516672">
    <property type="component" value="Chromosome"/>
</dbReference>
<reference evidence="1 2" key="1">
    <citation type="submission" date="2020-09" db="EMBL/GenBank/DDBJ databases">
        <authorList>
            <person name="Chen F.-J."/>
            <person name="Lee Y.-T."/>
        </authorList>
    </citation>
    <scope>NUCLEOTIDE SEQUENCE [LARGE SCALE GENOMIC DNA]</scope>
    <source>
        <strain evidence="1 2">AS42</strain>
    </source>
</reference>
<reference evidence="2" key="2">
    <citation type="submission" date="2020-10" db="EMBL/GenBank/DDBJ databases">
        <title>Clinical and molecular characterization of Acinetobacter seifertii in Taiwan.</title>
        <authorList>
            <person name="Li L.-H."/>
            <person name="Yang Y.-S."/>
            <person name="Sun J.-R."/>
            <person name="Huang T.-W."/>
            <person name="Huang W.-C."/>
            <person name="Wang Y.-C."/>
            <person name="Kuo T.-H."/>
            <person name="Kuo S.-C."/>
            <person name="Chen T.-L."/>
        </authorList>
    </citation>
    <scope>NUCLEOTIDE SEQUENCE [LARGE SCALE GENOMIC DNA]</scope>
    <source>
        <strain evidence="2">AS42</strain>
    </source>
</reference>
<name>A0A7H2ZHP3_9GAMM</name>
<protein>
    <submittedName>
        <fullName evidence="1">Uncharacterized protein</fullName>
    </submittedName>
</protein>